<feature type="chain" id="PRO_5046149097" evidence="2">
    <location>
        <begin position="25"/>
        <end position="428"/>
    </location>
</feature>
<name>A0ABS2R361_9BACI</name>
<dbReference type="PANTHER" id="PTHR30032">
    <property type="entry name" value="N-ACETYLMURAMOYL-L-ALANINE AMIDASE-RELATED"/>
    <property type="match status" value="1"/>
</dbReference>
<feature type="signal peptide" evidence="2">
    <location>
        <begin position="1"/>
        <end position="24"/>
    </location>
</feature>
<reference evidence="3 4" key="1">
    <citation type="submission" date="2021-01" db="EMBL/GenBank/DDBJ databases">
        <title>Genomic Encyclopedia of Type Strains, Phase IV (KMG-IV): sequencing the most valuable type-strain genomes for metagenomic binning, comparative biology and taxonomic classification.</title>
        <authorList>
            <person name="Goeker M."/>
        </authorList>
    </citation>
    <scope>NUCLEOTIDE SEQUENCE [LARGE SCALE GENOMIC DNA]</scope>
    <source>
        <strain evidence="3 4">DSM 105453</strain>
    </source>
</reference>
<dbReference type="Proteomes" id="UP000823485">
    <property type="component" value="Unassembled WGS sequence"/>
</dbReference>
<evidence type="ECO:0000256" key="2">
    <source>
        <dbReference type="SAM" id="SignalP"/>
    </source>
</evidence>
<feature type="compositionally biased region" description="Polar residues" evidence="1">
    <location>
        <begin position="31"/>
        <end position="53"/>
    </location>
</feature>
<dbReference type="InterPro" id="IPR051922">
    <property type="entry name" value="Bact_Sporulation_Assoc"/>
</dbReference>
<accession>A0ABS2R361</accession>
<protein>
    <submittedName>
        <fullName evidence="3">Cell wall-binding protein</fullName>
    </submittedName>
</protein>
<dbReference type="PROSITE" id="PS51257">
    <property type="entry name" value="PROKAR_LIPOPROTEIN"/>
    <property type="match status" value="1"/>
</dbReference>
<evidence type="ECO:0000313" key="4">
    <source>
        <dbReference type="Proteomes" id="UP000823485"/>
    </source>
</evidence>
<organism evidence="3 4">
    <name type="scientific">Siminovitchia thermophila</name>
    <dbReference type="NCBI Taxonomy" id="1245522"/>
    <lineage>
        <taxon>Bacteria</taxon>
        <taxon>Bacillati</taxon>
        <taxon>Bacillota</taxon>
        <taxon>Bacilli</taxon>
        <taxon>Bacillales</taxon>
        <taxon>Bacillaceae</taxon>
        <taxon>Siminovitchia</taxon>
    </lineage>
</organism>
<evidence type="ECO:0000256" key="1">
    <source>
        <dbReference type="SAM" id="MobiDB-lite"/>
    </source>
</evidence>
<sequence length="428" mass="46843">MMKKVFYPIHLFIIAGVLVFSGCAASGQDNNQNGTSANNGQEQTKQEQNNGKQPSKEMQEKFAAPPTDFNDQASTNLKIESTKNVTRINEEQTTRAATLVSQTIWPATHKENQPGTVILVPEGQWQISMASADLIHHPNNGPVLFTKKDAVPQETLDEIKRLRPVGNEAGTQIMVMGDVSENVLKQLEEYKVQHIEGSDPAKFAADIDRVYAEVAGEVPESVIIVSPEEKAKLFSLPAVNWIAHMPEPVLFVNKDDIPEATLAALEVRKKKPNMYILGPESVISKKVEDQLGEIGTVTRIAGEDPVSNAISFAQFKDEDTGFGWGMNEPGHGLSFVSTKTPELAIAAAPFSHLGKHAPLIWLENGKLHEDIYKFLATIRPTFTNNPQDGPFNHAFMTGTFDQISFKTQGIIDEKLEITNASGGGHGGH</sequence>
<gene>
    <name evidence="3" type="ORF">JOC94_000542</name>
</gene>
<keyword evidence="2" id="KW-0732">Signal</keyword>
<evidence type="ECO:0000313" key="3">
    <source>
        <dbReference type="EMBL" id="MBM7713574.1"/>
    </source>
</evidence>
<dbReference type="EMBL" id="JAFBFH010000002">
    <property type="protein sequence ID" value="MBM7713574.1"/>
    <property type="molecule type" value="Genomic_DNA"/>
</dbReference>
<proteinExistence type="predicted"/>
<dbReference type="PANTHER" id="PTHR30032:SF4">
    <property type="entry name" value="AMIDASE ENHANCER"/>
    <property type="match status" value="1"/>
</dbReference>
<comment type="caution">
    <text evidence="3">The sequence shown here is derived from an EMBL/GenBank/DDBJ whole genome shotgun (WGS) entry which is preliminary data.</text>
</comment>
<feature type="region of interest" description="Disordered" evidence="1">
    <location>
        <begin position="31"/>
        <end position="77"/>
    </location>
</feature>
<keyword evidence="4" id="KW-1185">Reference proteome</keyword>